<dbReference type="EMBL" id="UFVQ01000003">
    <property type="protein sequence ID" value="STD02882.1"/>
    <property type="molecule type" value="Genomic_DNA"/>
</dbReference>
<dbReference type="AlphaFoldDB" id="A0A376E5U1"/>
<evidence type="ECO:0000313" key="4">
    <source>
        <dbReference type="Proteomes" id="UP000273270"/>
    </source>
</evidence>
<reference evidence="4" key="2">
    <citation type="submission" date="2018-11" db="EMBL/GenBank/DDBJ databases">
        <title>Proposal to divide the Flavobacteriaceae and reorganize its genera based on Amino Acid Identity values calculated from whole genome sequences.</title>
        <authorList>
            <person name="Nicholson A.C."/>
            <person name="Gulvik C.A."/>
            <person name="Whitney A.M."/>
            <person name="Humrighouse B.W."/>
            <person name="Bell M."/>
            <person name="Holmes B."/>
            <person name="Steigerwalt A.G."/>
            <person name="Villarma A."/>
            <person name="Sheth M."/>
            <person name="Batra D."/>
            <person name="Pryor J."/>
            <person name="Bernardet J.-F."/>
            <person name="Hugo C."/>
            <person name="Kampfer P."/>
            <person name="Newman J."/>
            <person name="McQuiston J.R."/>
        </authorList>
    </citation>
    <scope>NUCLEOTIDE SEQUENCE [LARGE SCALE GENOMIC DNA]</scope>
    <source>
        <strain evidence="4">G0188</strain>
    </source>
</reference>
<accession>A0A3G6MD64</accession>
<dbReference type="OrthoDB" id="1258790at2"/>
<dbReference type="KEGG" id="ccau:EG346_23140"/>
<reference evidence="2 3" key="1">
    <citation type="submission" date="2018-06" db="EMBL/GenBank/DDBJ databases">
        <authorList>
            <consortium name="Pathogen Informatics"/>
            <person name="Doyle S."/>
        </authorList>
    </citation>
    <scope>NUCLEOTIDE SEQUENCE [LARGE SCALE GENOMIC DNA]</scope>
    <source>
        <strain evidence="2 3">NCTC13533</strain>
    </source>
</reference>
<proteinExistence type="predicted"/>
<sequence length="153" mass="18308">MKNRLIEIICKGLYPTLNFNFLKKLLLTAKEARFNDSEINSIKDFDEIMNVINSNSYCDLVMSTDFLDIRGKIIPRVFINLGRNNDEIEILFFFDLKDLKESNFKMSLDYLKDWIEEFQIKYNFNYFICQIDNADHDEYYFDINGQGKLYNNI</sequence>
<evidence type="ECO:0000313" key="3">
    <source>
        <dbReference type="Proteomes" id="UP000255224"/>
    </source>
</evidence>
<organism evidence="2 3">
    <name type="scientific">Chryseobacterium carnipullorum</name>
    <dbReference type="NCBI Taxonomy" id="1124835"/>
    <lineage>
        <taxon>Bacteria</taxon>
        <taxon>Pseudomonadati</taxon>
        <taxon>Bacteroidota</taxon>
        <taxon>Flavobacteriia</taxon>
        <taxon>Flavobacteriales</taxon>
        <taxon>Weeksellaceae</taxon>
        <taxon>Chryseobacterium group</taxon>
        <taxon>Chryseobacterium</taxon>
    </lineage>
</organism>
<evidence type="ECO:0000313" key="1">
    <source>
        <dbReference type="EMBL" id="AZA50889.1"/>
    </source>
</evidence>
<name>A0A376E5U1_CHRCU</name>
<dbReference type="Proteomes" id="UP000273270">
    <property type="component" value="Chromosome"/>
</dbReference>
<dbReference type="EMBL" id="CP033920">
    <property type="protein sequence ID" value="AZA50889.1"/>
    <property type="molecule type" value="Genomic_DNA"/>
</dbReference>
<gene>
    <name evidence="1" type="ORF">EG346_23140</name>
    <name evidence="2" type="ORF">NCTC13533_03367</name>
</gene>
<protein>
    <submittedName>
        <fullName evidence="2">Uncharacterized protein</fullName>
    </submittedName>
</protein>
<evidence type="ECO:0000313" key="2">
    <source>
        <dbReference type="EMBL" id="STD02882.1"/>
    </source>
</evidence>
<keyword evidence="4" id="KW-1185">Reference proteome</keyword>
<reference evidence="1" key="3">
    <citation type="submission" date="2018-11" db="EMBL/GenBank/DDBJ databases">
        <title>Proposal to divide the Flavobacteriaceae and reorganize its genera based on Amino Acid Identity values calculated from whole genome sequences.</title>
        <authorList>
            <person name="Nicholson A.C."/>
            <person name="Gulvik C.A."/>
            <person name="Whitney A.M."/>
            <person name="Humrighouse B.W."/>
            <person name="Bell M."/>
            <person name="Holmes B."/>
            <person name="Steigerwalt A."/>
            <person name="Villarma A."/>
            <person name="Sheth M."/>
            <person name="Batra D."/>
            <person name="Pryor J."/>
            <person name="Bernardet J.-F."/>
            <person name="Hugo C."/>
            <person name="Kampfer P."/>
            <person name="Newman J."/>
            <person name="Mcquiston J.R."/>
        </authorList>
    </citation>
    <scope>NUCLEOTIDE SEQUENCE [LARGE SCALE GENOMIC DNA]</scope>
    <source>
        <strain evidence="1">G0188</strain>
    </source>
</reference>
<dbReference type="Proteomes" id="UP000255224">
    <property type="component" value="Unassembled WGS sequence"/>
</dbReference>
<dbReference type="RefSeq" id="WP_123882011.1">
    <property type="nucleotide sequence ID" value="NZ_CP033920.1"/>
</dbReference>
<accession>A0A376E5U1</accession>